<accession>A0A380S9E6</accession>
<dbReference type="Proteomes" id="UP000255169">
    <property type="component" value="Unassembled WGS sequence"/>
</dbReference>
<evidence type="ECO:0000313" key="2">
    <source>
        <dbReference type="Proteomes" id="UP000255169"/>
    </source>
</evidence>
<protein>
    <submittedName>
        <fullName evidence="1">Uncharacterized protein</fullName>
    </submittedName>
</protein>
<gene>
    <name evidence="1" type="ORF">NCTC10476_03701</name>
</gene>
<proteinExistence type="predicted"/>
<dbReference type="AlphaFoldDB" id="A0A380S9E6"/>
<reference evidence="1 2" key="1">
    <citation type="submission" date="2018-06" db="EMBL/GenBank/DDBJ databases">
        <authorList>
            <consortium name="Pathogen Informatics"/>
            <person name="Doyle S."/>
        </authorList>
    </citation>
    <scope>NUCLEOTIDE SEQUENCE [LARGE SCALE GENOMIC DNA]</scope>
    <source>
        <strain evidence="1 2">NCTC10476</strain>
    </source>
</reference>
<dbReference type="EMBL" id="UHJG01000004">
    <property type="protein sequence ID" value="SUQ37571.1"/>
    <property type="molecule type" value="Genomic_DNA"/>
</dbReference>
<evidence type="ECO:0000313" key="1">
    <source>
        <dbReference type="EMBL" id="SUQ37571.1"/>
    </source>
</evidence>
<keyword evidence="2" id="KW-1185">Reference proteome</keyword>
<organism evidence="1 2">
    <name type="scientific">Yersinia ruckeri</name>
    <dbReference type="NCBI Taxonomy" id="29486"/>
    <lineage>
        <taxon>Bacteria</taxon>
        <taxon>Pseudomonadati</taxon>
        <taxon>Pseudomonadota</taxon>
        <taxon>Gammaproteobacteria</taxon>
        <taxon>Enterobacterales</taxon>
        <taxon>Yersiniaceae</taxon>
        <taxon>Yersinia</taxon>
    </lineage>
</organism>
<sequence length="62" mass="7458">MCFRIGDIVYIKSEQKEMTVADFNNYNTPPVVLCVWLDKYMHVIEYWFPIAVLEKKHLDPHK</sequence>
<name>A0A380S9E6_YERRU</name>